<keyword evidence="4" id="KW-1185">Reference proteome</keyword>
<dbReference type="Gene3D" id="2.10.50.10">
    <property type="entry name" value="Tumor Necrosis Factor Receptor, subunit A, domain 2"/>
    <property type="match status" value="2"/>
</dbReference>
<dbReference type="SMART" id="SM01411">
    <property type="entry name" value="Ephrin_rec_like"/>
    <property type="match status" value="3"/>
</dbReference>
<evidence type="ECO:0000313" key="4">
    <source>
        <dbReference type="Proteomes" id="UP001165060"/>
    </source>
</evidence>
<feature type="transmembrane region" description="Helical" evidence="1">
    <location>
        <begin position="99"/>
        <end position="121"/>
    </location>
</feature>
<feature type="domain" description="C-type lectin" evidence="2">
    <location>
        <begin position="593"/>
        <end position="712"/>
    </location>
</feature>
<name>A0ABQ6MWF0_9STRA</name>
<dbReference type="SMART" id="SM00034">
    <property type="entry name" value="CLECT"/>
    <property type="match status" value="1"/>
</dbReference>
<dbReference type="Pfam" id="PF00059">
    <property type="entry name" value="Lectin_C"/>
    <property type="match status" value="1"/>
</dbReference>
<sequence length="877" mass="94626">LVVQTSLAVYMGWLSEENFSSAEFEQQENQASGWMETTQVALFLCTALYSITHLFNSVVYWRASVTNLVDLQEGTVDPLAALNKFPAAKRLMQWYNDNFAIHTAGRYSFLLIVGAEAFEFMVQTYNANKLAAFLDWTDQKLYVTLIFTNFLVFGLCSLTPERYVSSSVIITFDVLFDAAYIMFNIFYVENPTSYWAIIAPLFLSVDMLNDSVLRQAHEMVLHHLEKQATLKMFDESKARGTYPEDACLHLLRLLDSGSKNGRIEVPPPSGYDVFKPLMFLQKSEGAEVVTGILEFVLPGVTAGQAFTYFSRYSPDDRGTGEQAVLEVMSSDYRVVHGTPHPDPLNVVLALRDVCLDHVWTKLEYFKNGIAAGGMCGFGVDQNPNKDAWVLDASGCGLEELGEWKEEYADLEVLDLSDNELVELPLWLREGKMGKLRELKARGNVIEKGLEEVFGSWSGCEAGKDCAECEAGKSSATGRGDCGACPSGTYAEKVGATTCASCAAGRYSALEGAAAGADCLPCEPGTASAPGSSVCDPCTLGRYADEMGAEECTSCGAGKYGTMERAASADACVECEGGWSLAGSAGSALCKPCSGGVCLKGPMDWHSARAECLSLGTDLPIVLSDEANEVLANAAAQFGANSIWLGATDEEVEGEWVWVDGTPVNFTRWDMGQPNDWGSQYGWGPGEDFASLITARTKWHDLSVAHQRMFVCEVDFSSLHCPPSSQPDLVNGGCEPCPAGTASDTTNSEPCKLISCDDGTFLYEAADGAECRPCPVGTYKDDSSASPCVDCPADTFNPSEASTSVADCAACPSSHPTSANASVVFASCKLPAEKILTTTLMLLDLRNNSIPRMPYEVMDVESPELTILLDGTTVVVGM</sequence>
<keyword evidence="1" id="KW-0472">Membrane</keyword>
<feature type="transmembrane region" description="Helical" evidence="1">
    <location>
        <begin position="40"/>
        <end position="61"/>
    </location>
</feature>
<dbReference type="SUPFAM" id="SSF56436">
    <property type="entry name" value="C-type lectin-like"/>
    <property type="match status" value="1"/>
</dbReference>
<keyword evidence="1" id="KW-0812">Transmembrane</keyword>
<accession>A0ABQ6MWF0</accession>
<evidence type="ECO:0000259" key="2">
    <source>
        <dbReference type="PROSITE" id="PS50041"/>
    </source>
</evidence>
<dbReference type="Gene3D" id="3.80.10.10">
    <property type="entry name" value="Ribonuclease Inhibitor"/>
    <property type="match status" value="1"/>
</dbReference>
<dbReference type="SUPFAM" id="SSF57184">
    <property type="entry name" value="Growth factor receptor domain"/>
    <property type="match status" value="1"/>
</dbReference>
<organism evidence="3 4">
    <name type="scientific">Tetraparma gracilis</name>
    <dbReference type="NCBI Taxonomy" id="2962635"/>
    <lineage>
        <taxon>Eukaryota</taxon>
        <taxon>Sar</taxon>
        <taxon>Stramenopiles</taxon>
        <taxon>Ochrophyta</taxon>
        <taxon>Bolidophyceae</taxon>
        <taxon>Parmales</taxon>
        <taxon>Triparmaceae</taxon>
        <taxon>Tetraparma</taxon>
    </lineage>
</organism>
<dbReference type="SUPFAM" id="SSF52058">
    <property type="entry name" value="L domain-like"/>
    <property type="match status" value="1"/>
</dbReference>
<dbReference type="Proteomes" id="UP001165060">
    <property type="component" value="Unassembled WGS sequence"/>
</dbReference>
<gene>
    <name evidence="3" type="ORF">TeGR_g1892</name>
</gene>
<dbReference type="InterPro" id="IPR001304">
    <property type="entry name" value="C-type_lectin-like"/>
</dbReference>
<dbReference type="CDD" id="cd00185">
    <property type="entry name" value="TNFRSF"/>
    <property type="match status" value="1"/>
</dbReference>
<dbReference type="InterPro" id="IPR016187">
    <property type="entry name" value="CTDL_fold"/>
</dbReference>
<dbReference type="EMBL" id="BRYB01004634">
    <property type="protein sequence ID" value="GMI34434.1"/>
    <property type="molecule type" value="Genomic_DNA"/>
</dbReference>
<dbReference type="InterPro" id="IPR009030">
    <property type="entry name" value="Growth_fac_rcpt_cys_sf"/>
</dbReference>
<dbReference type="InterPro" id="IPR011641">
    <property type="entry name" value="Tyr-kin_ephrin_A/B_rcpt-like"/>
</dbReference>
<dbReference type="PANTHER" id="PTHR46104">
    <property type="entry name" value="GENE 9195-RELATED-RELATED"/>
    <property type="match status" value="1"/>
</dbReference>
<dbReference type="InterPro" id="IPR016186">
    <property type="entry name" value="C-type_lectin-like/link_sf"/>
</dbReference>
<dbReference type="Pfam" id="PF07699">
    <property type="entry name" value="Ephrin_rec_like"/>
    <property type="match status" value="3"/>
</dbReference>
<feature type="non-terminal residue" evidence="3">
    <location>
        <position position="1"/>
    </location>
</feature>
<dbReference type="Gene3D" id="3.10.100.10">
    <property type="entry name" value="Mannose-Binding Protein A, subunit A"/>
    <property type="match status" value="1"/>
</dbReference>
<evidence type="ECO:0000313" key="3">
    <source>
        <dbReference type="EMBL" id="GMI34434.1"/>
    </source>
</evidence>
<protein>
    <recommendedName>
        <fullName evidence="2">C-type lectin domain-containing protein</fullName>
    </recommendedName>
</protein>
<keyword evidence="1" id="KW-1133">Transmembrane helix</keyword>
<comment type="caution">
    <text evidence="3">The sequence shown here is derived from an EMBL/GenBank/DDBJ whole genome shotgun (WGS) entry which is preliminary data.</text>
</comment>
<dbReference type="PANTHER" id="PTHR46104:SF1">
    <property type="entry name" value="GENE 9195-RELATED"/>
    <property type="match status" value="1"/>
</dbReference>
<reference evidence="3 4" key="1">
    <citation type="journal article" date="2023" name="Commun. Biol.">
        <title>Genome analysis of Parmales, the sister group of diatoms, reveals the evolutionary specialization of diatoms from phago-mixotrophs to photoautotrophs.</title>
        <authorList>
            <person name="Ban H."/>
            <person name="Sato S."/>
            <person name="Yoshikawa S."/>
            <person name="Yamada K."/>
            <person name="Nakamura Y."/>
            <person name="Ichinomiya M."/>
            <person name="Sato N."/>
            <person name="Blanc-Mathieu R."/>
            <person name="Endo H."/>
            <person name="Kuwata A."/>
            <person name="Ogata H."/>
        </authorList>
    </citation>
    <scope>NUCLEOTIDE SEQUENCE [LARGE SCALE GENOMIC DNA]</scope>
</reference>
<dbReference type="InterPro" id="IPR032675">
    <property type="entry name" value="LRR_dom_sf"/>
</dbReference>
<feature type="transmembrane region" description="Helical" evidence="1">
    <location>
        <begin position="141"/>
        <end position="160"/>
    </location>
</feature>
<dbReference type="PROSITE" id="PS50041">
    <property type="entry name" value="C_TYPE_LECTIN_2"/>
    <property type="match status" value="1"/>
</dbReference>
<feature type="transmembrane region" description="Helical" evidence="1">
    <location>
        <begin position="167"/>
        <end position="187"/>
    </location>
</feature>
<proteinExistence type="predicted"/>
<evidence type="ECO:0000256" key="1">
    <source>
        <dbReference type="SAM" id="Phobius"/>
    </source>
</evidence>